<evidence type="ECO:0000313" key="3">
    <source>
        <dbReference type="Proteomes" id="UP000295122"/>
    </source>
</evidence>
<dbReference type="Gene3D" id="3.40.190.150">
    <property type="entry name" value="Bordetella uptake gene, domain 1"/>
    <property type="match status" value="1"/>
</dbReference>
<accession>A0A4R7C3S6</accession>
<dbReference type="Proteomes" id="UP000295122">
    <property type="component" value="Unassembled WGS sequence"/>
</dbReference>
<proteinExistence type="inferred from homology"/>
<dbReference type="PIRSF" id="PIRSF017082">
    <property type="entry name" value="YflP"/>
    <property type="match status" value="1"/>
</dbReference>
<protein>
    <submittedName>
        <fullName evidence="2">Tripartite-type tricarboxylate transporter receptor subunit TctC</fullName>
    </submittedName>
</protein>
<comment type="caution">
    <text evidence="2">The sequence shown here is derived from an EMBL/GenBank/DDBJ whole genome shotgun (WGS) entry which is preliminary data.</text>
</comment>
<dbReference type="PANTHER" id="PTHR42928">
    <property type="entry name" value="TRICARBOXYLATE-BINDING PROTEIN"/>
    <property type="match status" value="1"/>
</dbReference>
<reference evidence="2 3" key="1">
    <citation type="submission" date="2019-03" db="EMBL/GenBank/DDBJ databases">
        <title>Genomic Encyclopedia of Type Strains, Phase IV (KMG-IV): sequencing the most valuable type-strain genomes for metagenomic binning, comparative biology and taxonomic classification.</title>
        <authorList>
            <person name="Goeker M."/>
        </authorList>
    </citation>
    <scope>NUCLEOTIDE SEQUENCE [LARGE SCALE GENOMIC DNA]</scope>
    <source>
        <strain evidence="2 3">DSM 25903</strain>
    </source>
</reference>
<evidence type="ECO:0000256" key="1">
    <source>
        <dbReference type="ARBA" id="ARBA00006987"/>
    </source>
</evidence>
<dbReference type="CDD" id="cd07012">
    <property type="entry name" value="PBP2_Bug_TTT"/>
    <property type="match status" value="1"/>
</dbReference>
<keyword evidence="3" id="KW-1185">Reference proteome</keyword>
<keyword evidence="2" id="KW-0675">Receptor</keyword>
<dbReference type="Pfam" id="PF03401">
    <property type="entry name" value="TctC"/>
    <property type="match status" value="1"/>
</dbReference>
<dbReference type="InterPro" id="IPR006311">
    <property type="entry name" value="TAT_signal"/>
</dbReference>
<dbReference type="EMBL" id="SNZR01000011">
    <property type="protein sequence ID" value="TDR93104.1"/>
    <property type="molecule type" value="Genomic_DNA"/>
</dbReference>
<dbReference type="Gene3D" id="3.40.190.10">
    <property type="entry name" value="Periplasmic binding protein-like II"/>
    <property type="match status" value="1"/>
</dbReference>
<name>A0A4R7C3S6_9HYPH</name>
<dbReference type="InterPro" id="IPR005064">
    <property type="entry name" value="BUG"/>
</dbReference>
<dbReference type="InterPro" id="IPR042100">
    <property type="entry name" value="Bug_dom1"/>
</dbReference>
<dbReference type="PROSITE" id="PS51318">
    <property type="entry name" value="TAT"/>
    <property type="match status" value="1"/>
</dbReference>
<dbReference type="SUPFAM" id="SSF53850">
    <property type="entry name" value="Periplasmic binding protein-like II"/>
    <property type="match status" value="1"/>
</dbReference>
<organism evidence="2 3">
    <name type="scientific">Enterovirga rhinocerotis</name>
    <dbReference type="NCBI Taxonomy" id="1339210"/>
    <lineage>
        <taxon>Bacteria</taxon>
        <taxon>Pseudomonadati</taxon>
        <taxon>Pseudomonadota</taxon>
        <taxon>Alphaproteobacteria</taxon>
        <taxon>Hyphomicrobiales</taxon>
        <taxon>Methylobacteriaceae</taxon>
        <taxon>Enterovirga</taxon>
    </lineage>
</organism>
<evidence type="ECO:0000313" key="2">
    <source>
        <dbReference type="EMBL" id="TDR93104.1"/>
    </source>
</evidence>
<sequence length="337" mass="35591">MTKGVWAAEAVPTRRSVLGVGAALAAGVLVPAARAQDAYPNRPVTIMVGFPPGTATDTVARLLAEQFSQTIRGSRFIVENRGGQGGSIGAAAVARSAPDGYTITVGASAPQAINPHIYPTLSYDPRKDFQPIGRIVDLPYALVVNKDLPYRSMKDLMDAAKAKPGEVTFASTGNGTTSHLLMSVLAHATGARLNHVPFRGTAQSVTDIIAGRINATIDTVAGTIPFIRDGQVRALAVTSQQRSSLLPDVPTTAEAGYPDLRGGAWLAMFAPAGIPKPVLDRLSTSLREALANEKIRATLQNLGMELAPSTPDEMSEVLLRDYDRWGEIVRLTGAKAD</sequence>
<gene>
    <name evidence="2" type="ORF">EV668_0358</name>
</gene>
<dbReference type="AlphaFoldDB" id="A0A4R7C3S6"/>
<comment type="similarity">
    <text evidence="1">Belongs to the UPF0065 (bug) family.</text>
</comment>
<dbReference type="RefSeq" id="WP_133768133.1">
    <property type="nucleotide sequence ID" value="NZ_SNZR01000011.1"/>
</dbReference>
<dbReference type="PANTHER" id="PTHR42928:SF5">
    <property type="entry name" value="BLR1237 PROTEIN"/>
    <property type="match status" value="1"/>
</dbReference>
<dbReference type="OrthoDB" id="8443386at2"/>